<gene>
    <name evidence="1" type="ORF">R3W88_031840</name>
</gene>
<reference evidence="1 2" key="1">
    <citation type="submission" date="2023-10" db="EMBL/GenBank/DDBJ databases">
        <title>Genome-Wide Identification Analysis in wild type Solanum Pinnatisectum Reveals Some Genes Defensing Phytophthora Infestans.</title>
        <authorList>
            <person name="Sun C."/>
        </authorList>
    </citation>
    <scope>NUCLEOTIDE SEQUENCE [LARGE SCALE GENOMIC DNA]</scope>
    <source>
        <strain evidence="1">LQN</strain>
        <tissue evidence="1">Leaf</tissue>
    </source>
</reference>
<accession>A0AAV9LMS5</accession>
<protein>
    <submittedName>
        <fullName evidence="1">Uncharacterized protein</fullName>
    </submittedName>
</protein>
<name>A0AAV9LMS5_9SOLN</name>
<sequence length="116" mass="13560">MVIYNEMGVRVFVMLKKSRNEFNRYPLCIIISDRCYENNEHFESSTKVAFGTFGSLCITGFEEFDKQKLRVAEIVNPFNTFQMENCSVVITYPSPKYLKIDQVYNNKATLKSVMEQ</sequence>
<comment type="caution">
    <text evidence="1">The sequence shown here is derived from an EMBL/GenBank/DDBJ whole genome shotgun (WGS) entry which is preliminary data.</text>
</comment>
<proteinExistence type="predicted"/>
<dbReference type="AlphaFoldDB" id="A0AAV9LMS5"/>
<dbReference type="EMBL" id="JAWPEI010000005">
    <property type="protein sequence ID" value="KAK4726923.1"/>
    <property type="molecule type" value="Genomic_DNA"/>
</dbReference>
<evidence type="ECO:0000313" key="1">
    <source>
        <dbReference type="EMBL" id="KAK4726923.1"/>
    </source>
</evidence>
<keyword evidence="2" id="KW-1185">Reference proteome</keyword>
<organism evidence="1 2">
    <name type="scientific">Solanum pinnatisectum</name>
    <name type="common">tansyleaf nightshade</name>
    <dbReference type="NCBI Taxonomy" id="50273"/>
    <lineage>
        <taxon>Eukaryota</taxon>
        <taxon>Viridiplantae</taxon>
        <taxon>Streptophyta</taxon>
        <taxon>Embryophyta</taxon>
        <taxon>Tracheophyta</taxon>
        <taxon>Spermatophyta</taxon>
        <taxon>Magnoliopsida</taxon>
        <taxon>eudicotyledons</taxon>
        <taxon>Gunneridae</taxon>
        <taxon>Pentapetalae</taxon>
        <taxon>asterids</taxon>
        <taxon>lamiids</taxon>
        <taxon>Solanales</taxon>
        <taxon>Solanaceae</taxon>
        <taxon>Solanoideae</taxon>
        <taxon>Solaneae</taxon>
        <taxon>Solanum</taxon>
    </lineage>
</organism>
<evidence type="ECO:0000313" key="2">
    <source>
        <dbReference type="Proteomes" id="UP001311915"/>
    </source>
</evidence>
<dbReference type="Proteomes" id="UP001311915">
    <property type="component" value="Unassembled WGS sequence"/>
</dbReference>